<feature type="binding site" evidence="6">
    <location>
        <position position="215"/>
    </location>
    <ligand>
        <name>NAD(+)</name>
        <dbReference type="ChEBI" id="CHEBI:57540"/>
    </ligand>
</feature>
<dbReference type="eggNOG" id="COG0061">
    <property type="taxonomic scope" value="Bacteria"/>
</dbReference>
<dbReference type="GO" id="GO:0051287">
    <property type="term" value="F:NAD binding"/>
    <property type="evidence" value="ECO:0007669"/>
    <property type="project" value="UniProtKB-ARBA"/>
</dbReference>
<dbReference type="InterPro" id="IPR002504">
    <property type="entry name" value="NADK"/>
</dbReference>
<reference evidence="9" key="5">
    <citation type="submission" date="2023-08" db="EMBL/GenBank/DDBJ databases">
        <title>Distinct polysaccharide growth profiles of human intestinal Prevotella copri isolates.</title>
        <authorList>
            <person name="Fehlner-Peach H."/>
            <person name="Magnabosco C."/>
            <person name="Raghavan V."/>
            <person name="Scher J.U."/>
            <person name="Tett A."/>
            <person name="Cox L.M."/>
            <person name="Gottsegen C."/>
            <person name="Watters A."/>
            <person name="Wiltshire- Gordon J.D."/>
            <person name="Segata N."/>
            <person name="Bonneau R."/>
            <person name="Littman D.R."/>
        </authorList>
    </citation>
    <scope>NUCLEOTIDE SEQUENCE</scope>
    <source>
        <strain evidence="9">IAP146</strain>
    </source>
</reference>
<feature type="binding site" evidence="6">
    <location>
        <begin position="150"/>
        <end position="151"/>
    </location>
    <ligand>
        <name>NAD(+)</name>
        <dbReference type="ChEBI" id="CHEBI:57540"/>
    </ligand>
</feature>
<keyword evidence="6" id="KW-0547">Nucleotide-binding</keyword>
<protein>
    <recommendedName>
        <fullName evidence="6">NAD kinase</fullName>
        <ecNumber evidence="6">2.7.1.23</ecNumber>
    </recommendedName>
    <alternativeName>
        <fullName evidence="6">ATP-dependent NAD kinase</fullName>
    </alternativeName>
</protein>
<dbReference type="PANTHER" id="PTHR20275:SF0">
    <property type="entry name" value="NAD KINASE"/>
    <property type="match status" value="1"/>
</dbReference>
<keyword evidence="6" id="KW-0963">Cytoplasm</keyword>
<dbReference type="HAMAP" id="MF_00361">
    <property type="entry name" value="NAD_kinase"/>
    <property type="match status" value="1"/>
</dbReference>
<comment type="function">
    <text evidence="6">Involved in the regulation of the intracellular balance of NAD and NADP, and is a key enzyme in the biosynthesis of NADP. Catalyzes specifically the phosphorylation on 2'-hydroxyl of the adenosine moiety of NAD to yield NADP.</text>
</comment>
<keyword evidence="4 6" id="KW-0520">NAD</keyword>
<gene>
    <name evidence="6" type="primary">nadK</name>
    <name evidence="10" type="ORF">DWW35_08610</name>
    <name evidence="9" type="ORF">F7D90_13050</name>
    <name evidence="7" type="ORF">KSW80_04240</name>
    <name evidence="8" type="ORF">ONT01_09260</name>
</gene>
<dbReference type="PANTHER" id="PTHR20275">
    <property type="entry name" value="NAD KINASE"/>
    <property type="match status" value="1"/>
</dbReference>
<evidence type="ECO:0000256" key="2">
    <source>
        <dbReference type="ARBA" id="ARBA00022777"/>
    </source>
</evidence>
<feature type="binding site" evidence="6">
    <location>
        <position position="180"/>
    </location>
    <ligand>
        <name>NAD(+)</name>
        <dbReference type="ChEBI" id="CHEBI:57540"/>
    </ligand>
</feature>
<dbReference type="InterPro" id="IPR017438">
    <property type="entry name" value="ATP-NAD_kinase_N"/>
</dbReference>
<dbReference type="EMBL" id="JAPDVD010000001">
    <property type="protein sequence ID" value="MCW4137960.1"/>
    <property type="molecule type" value="Genomic_DNA"/>
</dbReference>
<comment type="caution">
    <text evidence="9">The sequence shown here is derived from an EMBL/GenBank/DDBJ whole genome shotgun (WGS) entry which is preliminary data.</text>
</comment>
<dbReference type="Pfam" id="PF01513">
    <property type="entry name" value="NAD_kinase"/>
    <property type="match status" value="1"/>
</dbReference>
<dbReference type="Proteomes" id="UP000285236">
    <property type="component" value="Unassembled WGS sequence"/>
</dbReference>
<evidence type="ECO:0000256" key="5">
    <source>
        <dbReference type="ARBA" id="ARBA00047925"/>
    </source>
</evidence>
<dbReference type="EMBL" id="VZCR01000088">
    <property type="protein sequence ID" value="MQN32846.1"/>
    <property type="molecule type" value="Genomic_DNA"/>
</dbReference>
<evidence type="ECO:0000313" key="11">
    <source>
        <dbReference type="Proteomes" id="UP000285236"/>
    </source>
</evidence>
<comment type="similarity">
    <text evidence="6">Belongs to the NAD kinase family.</text>
</comment>
<feature type="binding site" evidence="6">
    <location>
        <begin position="77"/>
        <end position="78"/>
    </location>
    <ligand>
        <name>NAD(+)</name>
        <dbReference type="ChEBI" id="CHEBI:57540"/>
    </ligand>
</feature>
<evidence type="ECO:0000313" key="12">
    <source>
        <dbReference type="Proteomes" id="UP000420707"/>
    </source>
</evidence>
<dbReference type="EMBL" id="QRYP01000020">
    <property type="protein sequence ID" value="RGU96675.1"/>
    <property type="molecule type" value="Genomic_DNA"/>
</dbReference>
<dbReference type="GO" id="GO:0046872">
    <property type="term" value="F:metal ion binding"/>
    <property type="evidence" value="ECO:0007669"/>
    <property type="project" value="UniProtKB-UniRule"/>
</dbReference>
<dbReference type="Pfam" id="PF20143">
    <property type="entry name" value="NAD_kinase_C"/>
    <property type="match status" value="1"/>
</dbReference>
<evidence type="ECO:0000256" key="1">
    <source>
        <dbReference type="ARBA" id="ARBA00022679"/>
    </source>
</evidence>
<dbReference type="RefSeq" id="WP_022121300.1">
    <property type="nucleotide sequence ID" value="NZ_CP152484.1"/>
</dbReference>
<sequence>MAQQHLKFAIFGNEYQAKKSASIEKILLYLEKKEAEVYVENAYYEFLTRDQHLDVKAAGVFEDYNFDVDYVISMGGDGTFLKAASRVGAKGTPIIGVNMGRLGFLADVLPSEIESALDSLYAGECLIEEHAVIQVEAEGGILAGNPFALNDIAVLKRDDASMISIRTQVDGEFLVTYQADGLIVTTPTGSTAYNLSNGGPIIIPQSGSICLTPVAPHSLNIRPIVINDTAVITLDIESRSHNYLVAIDGRSERMTEETRLIIRKAPHSIKIVKQRNQRYFSTLREKLMWGADQRER</sequence>
<dbReference type="Proteomes" id="UP001208620">
    <property type="component" value="Unassembled WGS sequence"/>
</dbReference>
<comment type="catalytic activity">
    <reaction evidence="5 6">
        <text>NAD(+) + ATP = ADP + NADP(+) + H(+)</text>
        <dbReference type="Rhea" id="RHEA:18629"/>
        <dbReference type="ChEBI" id="CHEBI:15378"/>
        <dbReference type="ChEBI" id="CHEBI:30616"/>
        <dbReference type="ChEBI" id="CHEBI:57540"/>
        <dbReference type="ChEBI" id="CHEBI:58349"/>
        <dbReference type="ChEBI" id="CHEBI:456216"/>
        <dbReference type="EC" id="2.7.1.23"/>
    </reaction>
</comment>
<dbReference type="InterPro" id="IPR017437">
    <property type="entry name" value="ATP-NAD_kinase_PpnK-typ_C"/>
</dbReference>
<evidence type="ECO:0000256" key="4">
    <source>
        <dbReference type="ARBA" id="ARBA00023027"/>
    </source>
</evidence>
<reference evidence="8" key="4">
    <citation type="submission" date="2022-11" db="EMBL/GenBank/DDBJ databases">
        <title>Genomic repertoires linked with pathogenic potency of arthritogenic Prevotella copri isolated from the gut of rheumatoid arthritis patients.</title>
        <authorList>
            <person name="Nii T."/>
            <person name="Maeda Y."/>
            <person name="Motooka D."/>
            <person name="Naito M."/>
            <person name="Matsumoto Y."/>
            <person name="Ogawa T."/>
            <person name="Oguro-Igashira E."/>
            <person name="Kishikawa T."/>
            <person name="Yamashita M."/>
            <person name="Koizumi S."/>
            <person name="Kurakawa T."/>
            <person name="Okumura R."/>
            <person name="Kayama H."/>
            <person name="Murakami M."/>
            <person name="Sakaguchi T."/>
            <person name="Das B."/>
            <person name="Nakamura S."/>
            <person name="Okada Y."/>
            <person name="Kumanogoh A."/>
            <person name="Takeda K."/>
        </authorList>
    </citation>
    <scope>NUCLEOTIDE SEQUENCE</scope>
    <source>
        <strain evidence="8">H105_2-2</strain>
    </source>
</reference>
<dbReference type="Gene3D" id="3.40.50.10330">
    <property type="entry name" value="Probable inorganic polyphosphate/atp-NAD kinase, domain 1"/>
    <property type="match status" value="1"/>
</dbReference>
<reference evidence="12" key="2">
    <citation type="submission" date="2019-09" db="EMBL/GenBank/DDBJ databases">
        <title>Distinct polysaccharide growth profiles of human intestinal Prevotella copri isolates.</title>
        <authorList>
            <person name="Fehlner-Peach H."/>
            <person name="Magnabosco C."/>
            <person name="Raghavan V."/>
            <person name="Scher J.U."/>
            <person name="Tett A."/>
            <person name="Cox L.M."/>
            <person name="Gottsegen C."/>
            <person name="Watters A."/>
            <person name="Wiltshire- Gordon J.D."/>
            <person name="Segata N."/>
            <person name="Bonneau R."/>
            <person name="Littman D.R."/>
        </authorList>
    </citation>
    <scope>NUCLEOTIDE SEQUENCE [LARGE SCALE GENOMIC DNA]</scope>
    <source>
        <strain evidence="12">iAP146</strain>
    </source>
</reference>
<name>A0A174Q5A6_9BACT</name>
<dbReference type="AlphaFoldDB" id="A0A174Q5A6"/>
<dbReference type="GO" id="GO:0005524">
    <property type="term" value="F:ATP binding"/>
    <property type="evidence" value="ECO:0007669"/>
    <property type="project" value="UniProtKB-KW"/>
</dbReference>
<keyword evidence="3 6" id="KW-0521">NADP</keyword>
<reference evidence="7" key="3">
    <citation type="submission" date="2021-06" db="EMBL/GenBank/DDBJ databases">
        <title>Collection of gut derived symbiotic bacterial strains cultured from healthy donors.</title>
        <authorList>
            <person name="Lin H."/>
            <person name="Littmann E."/>
            <person name="Pamer E.G."/>
        </authorList>
    </citation>
    <scope>NUCLEOTIDE SEQUENCE</scope>
    <source>
        <strain evidence="7">MSK.21.60</strain>
    </source>
</reference>
<feature type="binding site" evidence="6">
    <location>
        <begin position="191"/>
        <end position="196"/>
    </location>
    <ligand>
        <name>NAD(+)</name>
        <dbReference type="ChEBI" id="CHEBI:57540"/>
    </ligand>
</feature>
<dbReference type="GO" id="GO:0006741">
    <property type="term" value="P:NADP+ biosynthetic process"/>
    <property type="evidence" value="ECO:0007669"/>
    <property type="project" value="UniProtKB-UniRule"/>
</dbReference>
<dbReference type="GO" id="GO:0019674">
    <property type="term" value="P:NAD+ metabolic process"/>
    <property type="evidence" value="ECO:0007669"/>
    <property type="project" value="InterPro"/>
</dbReference>
<dbReference type="InterPro" id="IPR016064">
    <property type="entry name" value="NAD/diacylglycerol_kinase_sf"/>
</dbReference>
<dbReference type="EC" id="2.7.1.23" evidence="6"/>
<evidence type="ECO:0000313" key="8">
    <source>
        <dbReference type="EMBL" id="MCW4137960.1"/>
    </source>
</evidence>
<evidence type="ECO:0000256" key="3">
    <source>
        <dbReference type="ARBA" id="ARBA00022857"/>
    </source>
</evidence>
<evidence type="ECO:0000256" key="6">
    <source>
        <dbReference type="HAMAP-Rule" id="MF_00361"/>
    </source>
</evidence>
<organism evidence="9 12">
    <name type="scientific">Segatella copri</name>
    <dbReference type="NCBI Taxonomy" id="165179"/>
    <lineage>
        <taxon>Bacteria</taxon>
        <taxon>Pseudomonadati</taxon>
        <taxon>Bacteroidota</taxon>
        <taxon>Bacteroidia</taxon>
        <taxon>Bacteroidales</taxon>
        <taxon>Prevotellaceae</taxon>
        <taxon>Segatella</taxon>
    </lineage>
</organism>
<comment type="subcellular location">
    <subcellularLocation>
        <location evidence="6">Cytoplasm</location>
    </subcellularLocation>
</comment>
<feature type="active site" description="Proton acceptor" evidence="6">
    <location>
        <position position="77"/>
    </location>
</feature>
<comment type="cofactor">
    <cofactor evidence="6">
        <name>a divalent metal cation</name>
        <dbReference type="ChEBI" id="CHEBI:60240"/>
    </cofactor>
</comment>
<dbReference type="SUPFAM" id="SSF111331">
    <property type="entry name" value="NAD kinase/diacylglycerol kinase-like"/>
    <property type="match status" value="1"/>
</dbReference>
<dbReference type="NCBIfam" id="NF002521">
    <property type="entry name" value="PRK01911.1"/>
    <property type="match status" value="1"/>
</dbReference>
<evidence type="ECO:0000313" key="9">
    <source>
        <dbReference type="EMBL" id="MQN32846.1"/>
    </source>
</evidence>
<keyword evidence="1 6" id="KW-0808">Transferase</keyword>
<keyword evidence="2 6" id="KW-0418">Kinase</keyword>
<evidence type="ECO:0000313" key="7">
    <source>
        <dbReference type="EMBL" id="MBV3407626.1"/>
    </source>
</evidence>
<reference evidence="10 11" key="1">
    <citation type="submission" date="2018-08" db="EMBL/GenBank/DDBJ databases">
        <title>A genome reference for cultivated species of the human gut microbiota.</title>
        <authorList>
            <person name="Zou Y."/>
            <person name="Xue W."/>
            <person name="Luo G."/>
        </authorList>
    </citation>
    <scope>NUCLEOTIDE SEQUENCE [LARGE SCALE GENOMIC DNA]</scope>
    <source>
        <strain evidence="10 11">AF15-25</strain>
    </source>
</reference>
<dbReference type="Proteomes" id="UP001196316">
    <property type="component" value="Unassembled WGS sequence"/>
</dbReference>
<dbReference type="Proteomes" id="UP000420707">
    <property type="component" value="Unassembled WGS sequence"/>
</dbReference>
<feature type="binding site" evidence="6">
    <location>
        <position position="82"/>
    </location>
    <ligand>
        <name>NAD(+)</name>
        <dbReference type="ChEBI" id="CHEBI:57540"/>
    </ligand>
</feature>
<dbReference type="GO" id="GO:0003951">
    <property type="term" value="F:NAD+ kinase activity"/>
    <property type="evidence" value="ECO:0007669"/>
    <property type="project" value="UniProtKB-UniRule"/>
</dbReference>
<keyword evidence="6" id="KW-0067">ATP-binding</keyword>
<accession>A0A174Q5A6</accession>
<dbReference type="GO" id="GO:0005737">
    <property type="term" value="C:cytoplasm"/>
    <property type="evidence" value="ECO:0007669"/>
    <property type="project" value="UniProtKB-SubCell"/>
</dbReference>
<comment type="caution">
    <text evidence="6">Lacks conserved residue(s) required for the propagation of feature annotation.</text>
</comment>
<dbReference type="Gene3D" id="2.60.200.30">
    <property type="entry name" value="Probable inorganic polyphosphate/atp-NAD kinase, domain 2"/>
    <property type="match status" value="1"/>
</dbReference>
<dbReference type="EMBL" id="JAHOEP010000008">
    <property type="protein sequence ID" value="MBV3407626.1"/>
    <property type="molecule type" value="Genomic_DNA"/>
</dbReference>
<proteinExistence type="inferred from homology"/>
<evidence type="ECO:0000313" key="10">
    <source>
        <dbReference type="EMBL" id="RGU96675.1"/>
    </source>
</evidence>